<evidence type="ECO:0000256" key="1">
    <source>
        <dbReference type="ARBA" id="ARBA00006738"/>
    </source>
</evidence>
<dbReference type="EMBL" id="MGGI01000011">
    <property type="protein sequence ID" value="OGM26735.1"/>
    <property type="molecule type" value="Genomic_DNA"/>
</dbReference>
<reference evidence="3 4" key="1">
    <citation type="journal article" date="2016" name="Nat. Commun.">
        <title>Thousands of microbial genomes shed light on interconnected biogeochemical processes in an aquifer system.</title>
        <authorList>
            <person name="Anantharaman K."/>
            <person name="Brown C.T."/>
            <person name="Hug L.A."/>
            <person name="Sharon I."/>
            <person name="Castelle C.J."/>
            <person name="Probst A.J."/>
            <person name="Thomas B.C."/>
            <person name="Singh A."/>
            <person name="Wilkins M.J."/>
            <person name="Karaoz U."/>
            <person name="Brodie E.L."/>
            <person name="Williams K.H."/>
            <person name="Hubbard S.S."/>
            <person name="Banfield J.F."/>
        </authorList>
    </citation>
    <scope>NUCLEOTIDE SEQUENCE [LARGE SCALE GENOMIC DNA]</scope>
</reference>
<evidence type="ECO:0000313" key="3">
    <source>
        <dbReference type="EMBL" id="OGM26735.1"/>
    </source>
</evidence>
<dbReference type="PANTHER" id="PTHR34039:SF1">
    <property type="entry name" value="UPF0102 PROTEIN YRAN"/>
    <property type="match status" value="1"/>
</dbReference>
<evidence type="ECO:0000256" key="2">
    <source>
        <dbReference type="HAMAP-Rule" id="MF_00048"/>
    </source>
</evidence>
<dbReference type="InterPro" id="IPR003509">
    <property type="entry name" value="UPF0102_YraN-like"/>
</dbReference>
<dbReference type="GO" id="GO:0003676">
    <property type="term" value="F:nucleic acid binding"/>
    <property type="evidence" value="ECO:0007669"/>
    <property type="project" value="InterPro"/>
</dbReference>
<dbReference type="PANTHER" id="PTHR34039">
    <property type="entry name" value="UPF0102 PROTEIN YRAN"/>
    <property type="match status" value="1"/>
</dbReference>
<dbReference type="InterPro" id="IPR011335">
    <property type="entry name" value="Restrct_endonuc-II-like"/>
</dbReference>
<dbReference type="Gene3D" id="3.40.1350.10">
    <property type="match status" value="1"/>
</dbReference>
<dbReference type="InterPro" id="IPR011856">
    <property type="entry name" value="tRNA_endonuc-like_dom_sf"/>
</dbReference>
<proteinExistence type="inferred from homology"/>
<accession>A0A1F7YJM9</accession>
<dbReference type="AlphaFoldDB" id="A0A1F7YJM9"/>
<gene>
    <name evidence="3" type="ORF">A2627_04125</name>
</gene>
<dbReference type="NCBIfam" id="NF009150">
    <property type="entry name" value="PRK12497.1-3"/>
    <property type="match status" value="1"/>
</dbReference>
<dbReference type="HAMAP" id="MF_00048">
    <property type="entry name" value="UPF0102"/>
    <property type="match status" value="1"/>
</dbReference>
<name>A0A1F7YJM9_9BACT</name>
<dbReference type="CDD" id="cd20736">
    <property type="entry name" value="PoNe_Nuclease"/>
    <property type="match status" value="1"/>
</dbReference>
<dbReference type="Pfam" id="PF02021">
    <property type="entry name" value="UPF0102"/>
    <property type="match status" value="1"/>
</dbReference>
<comment type="caution">
    <text evidence="3">The sequence shown here is derived from an EMBL/GenBank/DDBJ whole genome shotgun (WGS) entry which is preliminary data.</text>
</comment>
<organism evidence="3 4">
    <name type="scientific">Candidatus Woesebacteria bacterium RIFCSPHIGHO2_01_FULL_39_28</name>
    <dbReference type="NCBI Taxonomy" id="1802496"/>
    <lineage>
        <taxon>Bacteria</taxon>
        <taxon>Candidatus Woeseibacteriota</taxon>
    </lineage>
</organism>
<protein>
    <recommendedName>
        <fullName evidence="2">UPF0102 protein A2627_04125</fullName>
    </recommendedName>
</protein>
<evidence type="ECO:0000313" key="4">
    <source>
        <dbReference type="Proteomes" id="UP000178851"/>
    </source>
</evidence>
<sequence length="126" mass="14636">MKKYNYQSGKNGEEIARTYLIKKGYKHIESNFRTRFGEIDLIFSKDNKLIFVEVKLKIGDQFGTPEEMINKRKVLQVTKTAQMYLIQNQKIENSHKGYQIDAVCIVQNEDGSIARISHYENVGSEL</sequence>
<dbReference type="Proteomes" id="UP000178851">
    <property type="component" value="Unassembled WGS sequence"/>
</dbReference>
<dbReference type="SUPFAM" id="SSF52980">
    <property type="entry name" value="Restriction endonuclease-like"/>
    <property type="match status" value="1"/>
</dbReference>
<comment type="similarity">
    <text evidence="1 2">Belongs to the UPF0102 family.</text>
</comment>